<keyword evidence="2" id="KW-1185">Reference proteome</keyword>
<evidence type="ECO:0000313" key="2">
    <source>
        <dbReference type="Proteomes" id="UP001151760"/>
    </source>
</evidence>
<organism evidence="1 2">
    <name type="scientific">Tanacetum coccineum</name>
    <dbReference type="NCBI Taxonomy" id="301880"/>
    <lineage>
        <taxon>Eukaryota</taxon>
        <taxon>Viridiplantae</taxon>
        <taxon>Streptophyta</taxon>
        <taxon>Embryophyta</taxon>
        <taxon>Tracheophyta</taxon>
        <taxon>Spermatophyta</taxon>
        <taxon>Magnoliopsida</taxon>
        <taxon>eudicotyledons</taxon>
        <taxon>Gunneridae</taxon>
        <taxon>Pentapetalae</taxon>
        <taxon>asterids</taxon>
        <taxon>campanulids</taxon>
        <taxon>Asterales</taxon>
        <taxon>Asteraceae</taxon>
        <taxon>Asteroideae</taxon>
        <taxon>Anthemideae</taxon>
        <taxon>Anthemidinae</taxon>
        <taxon>Tanacetum</taxon>
    </lineage>
</organism>
<comment type="caution">
    <text evidence="1">The sequence shown here is derived from an EMBL/GenBank/DDBJ whole genome shotgun (WGS) entry which is preliminary data.</text>
</comment>
<accession>A0ABQ4ZJJ7</accession>
<dbReference type="Proteomes" id="UP001151760">
    <property type="component" value="Unassembled WGS sequence"/>
</dbReference>
<reference evidence="1" key="1">
    <citation type="journal article" date="2022" name="Int. J. Mol. Sci.">
        <title>Draft Genome of Tanacetum Coccineum: Genomic Comparison of Closely Related Tanacetum-Family Plants.</title>
        <authorList>
            <person name="Yamashiro T."/>
            <person name="Shiraishi A."/>
            <person name="Nakayama K."/>
            <person name="Satake H."/>
        </authorList>
    </citation>
    <scope>NUCLEOTIDE SEQUENCE</scope>
</reference>
<protein>
    <submittedName>
        <fullName evidence="1">Uncharacterized protein</fullName>
    </submittedName>
</protein>
<proteinExistence type="predicted"/>
<gene>
    <name evidence="1" type="ORF">Tco_0771998</name>
</gene>
<reference evidence="1" key="2">
    <citation type="submission" date="2022-01" db="EMBL/GenBank/DDBJ databases">
        <authorList>
            <person name="Yamashiro T."/>
            <person name="Shiraishi A."/>
            <person name="Satake H."/>
            <person name="Nakayama K."/>
        </authorList>
    </citation>
    <scope>NUCLEOTIDE SEQUENCE</scope>
</reference>
<evidence type="ECO:0000313" key="1">
    <source>
        <dbReference type="EMBL" id="GJS89362.1"/>
    </source>
</evidence>
<sequence>MVITTASDSFSTTTPDTITLTCIALGSRYEVRESSSAAATRLTRGSRADYGFVSTIDKEIRLDLERYVGYGITDTWDEMLEDMPAAPATDDTELGRRMTEFSTRVRQDTDEIYTRLDDEQTER</sequence>
<dbReference type="EMBL" id="BQNB010011344">
    <property type="protein sequence ID" value="GJS89362.1"/>
    <property type="molecule type" value="Genomic_DNA"/>
</dbReference>
<name>A0ABQ4ZJJ7_9ASTR</name>